<dbReference type="Pfam" id="PF18604">
    <property type="entry name" value="PreAtp-grasp"/>
    <property type="match status" value="1"/>
</dbReference>
<dbReference type="STRING" id="1333845.SAMN04487895_11782"/>
<dbReference type="Proteomes" id="UP000198809">
    <property type="component" value="Unassembled WGS sequence"/>
</dbReference>
<evidence type="ECO:0000256" key="3">
    <source>
        <dbReference type="ARBA" id="ARBA00022840"/>
    </source>
</evidence>
<dbReference type="EMBL" id="FODH01000017">
    <property type="protein sequence ID" value="SEP01925.1"/>
    <property type="molecule type" value="Genomic_DNA"/>
</dbReference>
<reference evidence="7 8" key="1">
    <citation type="submission" date="2016-10" db="EMBL/GenBank/DDBJ databases">
        <authorList>
            <person name="de Groot N.N."/>
        </authorList>
    </citation>
    <scope>NUCLEOTIDE SEQUENCE [LARGE SCALE GENOMIC DNA]</scope>
    <source>
        <strain evidence="7 8">CGMCC 1.10238</strain>
    </source>
</reference>
<keyword evidence="3 4" id="KW-0067">ATP-binding</keyword>
<feature type="domain" description="ATP-grasp" evidence="5">
    <location>
        <begin position="165"/>
        <end position="367"/>
    </location>
</feature>
<accession>A0A1H8UFE8</accession>
<dbReference type="InterPro" id="IPR011761">
    <property type="entry name" value="ATP-grasp"/>
</dbReference>
<evidence type="ECO:0000313" key="9">
    <source>
        <dbReference type="Proteomes" id="UP000683429"/>
    </source>
</evidence>
<dbReference type="PROSITE" id="PS50975">
    <property type="entry name" value="ATP_GRASP"/>
    <property type="match status" value="1"/>
</dbReference>
<keyword evidence="9" id="KW-1185">Reference proteome</keyword>
<gene>
    <name evidence="6" type="ORF">KP014_14040</name>
    <name evidence="7" type="ORF">SAMN04487895_11782</name>
</gene>
<evidence type="ECO:0000313" key="7">
    <source>
        <dbReference type="EMBL" id="SEP01925.1"/>
    </source>
</evidence>
<evidence type="ECO:0000313" key="6">
    <source>
        <dbReference type="EMBL" id="QWU13147.1"/>
    </source>
</evidence>
<evidence type="ECO:0000313" key="8">
    <source>
        <dbReference type="Proteomes" id="UP000198809"/>
    </source>
</evidence>
<evidence type="ECO:0000256" key="1">
    <source>
        <dbReference type="ARBA" id="ARBA00022598"/>
    </source>
</evidence>
<dbReference type="SUPFAM" id="SSF56059">
    <property type="entry name" value="Glutathione synthetase ATP-binding domain-like"/>
    <property type="match status" value="1"/>
</dbReference>
<dbReference type="InterPro" id="IPR003806">
    <property type="entry name" value="ATP-grasp_PylC-type"/>
</dbReference>
<sequence>MNNGFSLPRLLTSGRHEGTIVWLCNIGAEQYWHQQTKGIADREEDRIVNRIEEMNLLLCRKQDVLILREQPDPAYLSELSRLGFDLPRIITVSAPDHHTPISELVLQDDAVLRTLRELADGSATVYFMPYAVTELEERIARTCGLTLVGTSSALSAIVNDKIFNRRMAEDLGLPVCEGIVCGSVEELPERYPMLKGAGSRIILKEPYAASGKGLYIVDTDEQFNALVARLSRFSSRRSQHPWIMERWLDKSADVNVQIYVGEDGAIDVFSIKRQILNGTVYIGSQLPAELEPEATDSYLEYGQTIGRYLHRLGYRGVAGIDSIIARDGVIIPVIEINGRFTLSTYISFAPHILGNKKVFSRYFRLLAGAPIDYLSMMTRLEDAGLRYGPECGSGVIIYTAGTLPNVSVGEDKRYMGRIFALVAADTWQEVHRLSDTLEKLIDGLPEKTDAVQYSLRKGSMI</sequence>
<dbReference type="OrthoDB" id="20966at2"/>
<dbReference type="Pfam" id="PF18105">
    <property type="entry name" value="PGM1_C"/>
    <property type="match status" value="1"/>
</dbReference>
<dbReference type="InterPro" id="IPR041356">
    <property type="entry name" value="PGM1_C"/>
</dbReference>
<dbReference type="Pfam" id="PF02655">
    <property type="entry name" value="ATP-grasp_3"/>
    <property type="match status" value="1"/>
</dbReference>
<protein>
    <submittedName>
        <fullName evidence="7">ATP-grasp domain-containing protein</fullName>
    </submittedName>
</protein>
<name>A0A1H8UFE8_9BACL</name>
<evidence type="ECO:0000259" key="5">
    <source>
        <dbReference type="PROSITE" id="PS50975"/>
    </source>
</evidence>
<dbReference type="AlphaFoldDB" id="A0A1H8UFE8"/>
<keyword evidence="1" id="KW-0436">Ligase</keyword>
<dbReference type="GO" id="GO:0016874">
    <property type="term" value="F:ligase activity"/>
    <property type="evidence" value="ECO:0007669"/>
    <property type="project" value="UniProtKB-KW"/>
</dbReference>
<dbReference type="PANTHER" id="PTHR43055:SF1">
    <property type="entry name" value="FORMATE-DEPENDENT PHOSPHORIBOSYLGLYCINAMIDE FORMYLTRANSFERASE"/>
    <property type="match status" value="1"/>
</dbReference>
<proteinExistence type="predicted"/>
<dbReference type="GO" id="GO:0005829">
    <property type="term" value="C:cytosol"/>
    <property type="evidence" value="ECO:0007669"/>
    <property type="project" value="TreeGrafter"/>
</dbReference>
<dbReference type="GO" id="GO:0046872">
    <property type="term" value="F:metal ion binding"/>
    <property type="evidence" value="ECO:0007669"/>
    <property type="project" value="InterPro"/>
</dbReference>
<reference evidence="6 9" key="2">
    <citation type="submission" date="2021-06" db="EMBL/GenBank/DDBJ databases">
        <title>Whole genome sequence of Paenibacillus sophorae DSM23020 for comparative genomics.</title>
        <authorList>
            <person name="Kim M.-J."/>
            <person name="Lee G."/>
            <person name="Shin J.-H."/>
        </authorList>
    </citation>
    <scope>NUCLEOTIDE SEQUENCE [LARGE SCALE GENOMIC DNA]</scope>
    <source>
        <strain evidence="6 9">DSM 23020</strain>
    </source>
</reference>
<dbReference type="Gene3D" id="3.30.470.20">
    <property type="entry name" value="ATP-grasp fold, B domain"/>
    <property type="match status" value="1"/>
</dbReference>
<evidence type="ECO:0000256" key="4">
    <source>
        <dbReference type="PROSITE-ProRule" id="PRU00409"/>
    </source>
</evidence>
<dbReference type="EMBL" id="CP076607">
    <property type="protein sequence ID" value="QWU13147.1"/>
    <property type="molecule type" value="Genomic_DNA"/>
</dbReference>
<keyword evidence="2 4" id="KW-0547">Nucleotide-binding</keyword>
<evidence type="ECO:0000256" key="2">
    <source>
        <dbReference type="ARBA" id="ARBA00022741"/>
    </source>
</evidence>
<organism evidence="7 8">
    <name type="scientific">Paenibacillus sophorae</name>
    <dbReference type="NCBI Taxonomy" id="1333845"/>
    <lineage>
        <taxon>Bacteria</taxon>
        <taxon>Bacillati</taxon>
        <taxon>Bacillota</taxon>
        <taxon>Bacilli</taxon>
        <taxon>Bacillales</taxon>
        <taxon>Paenibacillaceae</taxon>
        <taxon>Paenibacillus</taxon>
    </lineage>
</organism>
<dbReference type="InterPro" id="IPR040754">
    <property type="entry name" value="PreAtp-grasp"/>
</dbReference>
<dbReference type="PANTHER" id="PTHR43055">
    <property type="entry name" value="FORMATE-DEPENDENT PHOSPHORIBOSYLGLYCINAMIDE FORMYLTRANSFERASE"/>
    <property type="match status" value="1"/>
</dbReference>
<dbReference type="RefSeq" id="WP_036600173.1">
    <property type="nucleotide sequence ID" value="NZ_CP076607.1"/>
</dbReference>
<dbReference type="Proteomes" id="UP000683429">
    <property type="component" value="Chromosome"/>
</dbReference>
<dbReference type="GO" id="GO:0005524">
    <property type="term" value="F:ATP binding"/>
    <property type="evidence" value="ECO:0007669"/>
    <property type="project" value="UniProtKB-UniRule"/>
</dbReference>